<dbReference type="InterPro" id="IPR049780">
    <property type="entry name" value="PH_KIFIA_KIFIB"/>
</dbReference>
<dbReference type="SUPFAM" id="SSF50729">
    <property type="entry name" value="PH domain-like"/>
    <property type="match status" value="1"/>
</dbReference>
<proteinExistence type="evidence at transcript level"/>
<dbReference type="PROSITE" id="PS50003">
    <property type="entry name" value="PH_DOMAIN"/>
    <property type="match status" value="1"/>
</dbReference>
<dbReference type="GO" id="GO:0048490">
    <property type="term" value="P:anterograde synaptic vesicle transport"/>
    <property type="evidence" value="ECO:0007669"/>
    <property type="project" value="UniProtKB-ARBA"/>
</dbReference>
<dbReference type="Pfam" id="PF00169">
    <property type="entry name" value="PH"/>
    <property type="match status" value="1"/>
</dbReference>
<evidence type="ECO:0000256" key="1">
    <source>
        <dbReference type="SAM" id="MobiDB-lite"/>
    </source>
</evidence>
<dbReference type="EMBL" id="JI170778">
    <property type="protein sequence ID" value="ADY44766.1"/>
    <property type="molecule type" value="mRNA"/>
</dbReference>
<feature type="domain" description="PH" evidence="2">
    <location>
        <begin position="267"/>
        <end position="365"/>
    </location>
</feature>
<dbReference type="FunFam" id="2.30.29.30:FF:000204">
    <property type="entry name" value="kinesin-like protein unc-104 isoform X6"/>
    <property type="match status" value="1"/>
</dbReference>
<feature type="compositionally biased region" description="Polar residues" evidence="1">
    <location>
        <begin position="189"/>
        <end position="198"/>
    </location>
</feature>
<dbReference type="InterPro" id="IPR011993">
    <property type="entry name" value="PH-like_dom_sf"/>
</dbReference>
<feature type="compositionally biased region" description="Polar residues" evidence="1">
    <location>
        <begin position="222"/>
        <end position="232"/>
    </location>
</feature>
<sequence>MVYARDSKISAASRFCRSLIGGISKSPEMNRVPGVYELSLKESLDTGSPGAVRRQRRVLDTSSAYVRGEENLGLWRPRGDSLIFEHQWELEKLTRLQQVERVRLFLRLREKLKKKDKKKEKENNDEVTTPVSPTEPKRPIPEKVTLTEKEAGIVKKVLRLIRQRVPMNKEPPTGKTTEMEQSDQSSSSLGESITSPNVEKNGDSVLLKSSPSVDLLGKSRSKSNQNLMTSSEGCEADSGMKRSMSGSRISQMAALVPEVTEERVGVVVSKKGYMNFLEEKTQGWIKRWVVVRRPYILLFRDDRDLVVRGIINLANARVEYSEDQQAMLKVPNTFSVCTNHRGFLMQTVTDDQMYDWLYAINPLLAGQLRSKMGHTGAAPL</sequence>
<evidence type="ECO:0000259" key="2">
    <source>
        <dbReference type="PROSITE" id="PS50003"/>
    </source>
</evidence>
<accession>F1L3R2</accession>
<reference evidence="3" key="1">
    <citation type="journal article" date="2011" name="Genome Res.">
        <title>Deep small RNA sequencing from the nematode Ascaris reveals conservation, functional diversification, and novel developmental profiles.</title>
        <authorList>
            <person name="Wang J."/>
            <person name="Czech B."/>
            <person name="Crunk A."/>
            <person name="Wallace A."/>
            <person name="Mitreva M."/>
            <person name="Hannon G.J."/>
            <person name="Davis R.E."/>
        </authorList>
    </citation>
    <scope>NUCLEOTIDE SEQUENCE</scope>
</reference>
<dbReference type="SMART" id="SM00233">
    <property type="entry name" value="PH"/>
    <property type="match status" value="1"/>
</dbReference>
<name>F1L3R2_ASCSU</name>
<feature type="region of interest" description="Disordered" evidence="1">
    <location>
        <begin position="114"/>
        <end position="140"/>
    </location>
</feature>
<dbReference type="CDD" id="cd01233">
    <property type="entry name" value="PH_KIFIA_KIFIB"/>
    <property type="match status" value="1"/>
</dbReference>
<organism evidence="3">
    <name type="scientific">Ascaris suum</name>
    <name type="common">Pig roundworm</name>
    <name type="synonym">Ascaris lumbricoides</name>
    <dbReference type="NCBI Taxonomy" id="6253"/>
    <lineage>
        <taxon>Eukaryota</taxon>
        <taxon>Metazoa</taxon>
        <taxon>Ecdysozoa</taxon>
        <taxon>Nematoda</taxon>
        <taxon>Chromadorea</taxon>
        <taxon>Rhabditida</taxon>
        <taxon>Spirurina</taxon>
        <taxon>Ascaridomorpha</taxon>
        <taxon>Ascaridoidea</taxon>
        <taxon>Ascarididae</taxon>
        <taxon>Ascaris</taxon>
    </lineage>
</organism>
<dbReference type="GO" id="GO:1904115">
    <property type="term" value="C:axon cytoplasm"/>
    <property type="evidence" value="ECO:0007669"/>
    <property type="project" value="GOC"/>
</dbReference>
<feature type="region of interest" description="Disordered" evidence="1">
    <location>
        <begin position="163"/>
        <end position="243"/>
    </location>
</feature>
<protein>
    <submittedName>
        <fullName evidence="3">Kinesin-like protein unc-104</fullName>
    </submittedName>
</protein>
<dbReference type="Gene3D" id="2.30.29.30">
    <property type="entry name" value="Pleckstrin-homology domain (PH domain)/Phosphotyrosine-binding domain (PTB)"/>
    <property type="match status" value="1"/>
</dbReference>
<evidence type="ECO:0000313" key="3">
    <source>
        <dbReference type="EMBL" id="ADY44766.1"/>
    </source>
</evidence>
<dbReference type="InterPro" id="IPR001849">
    <property type="entry name" value="PH_domain"/>
</dbReference>
<dbReference type="AlphaFoldDB" id="F1L3R2"/>